<dbReference type="RefSeq" id="WP_159662269.1">
    <property type="nucleotide sequence ID" value="NZ_WUUS01000001.1"/>
</dbReference>
<protein>
    <recommendedName>
        <fullName evidence="4">PGF-CTERM protein</fullName>
    </recommendedName>
</protein>
<dbReference type="EMBL" id="WUUS01000001">
    <property type="protein sequence ID" value="MXR39806.1"/>
    <property type="molecule type" value="Genomic_DNA"/>
</dbReference>
<evidence type="ECO:0000313" key="3">
    <source>
        <dbReference type="Proteomes" id="UP000437065"/>
    </source>
</evidence>
<evidence type="ECO:0008006" key="4">
    <source>
        <dbReference type="Google" id="ProtNLM"/>
    </source>
</evidence>
<gene>
    <name evidence="2" type="ORF">GRX01_00320</name>
</gene>
<reference evidence="2 3" key="1">
    <citation type="submission" date="2019-12" db="EMBL/GenBank/DDBJ databases">
        <title>Isolation and characterization of three novel carbon monoxide-oxidizing members of Halobacteria from salione crusts and soils.</title>
        <authorList>
            <person name="Myers M.R."/>
            <person name="King G.M."/>
        </authorList>
    </citation>
    <scope>NUCLEOTIDE SEQUENCE [LARGE SCALE GENOMIC DNA]</scope>
    <source>
        <strain evidence="2 3">WSA2</strain>
    </source>
</reference>
<accession>A0A6B0SQE1</accession>
<feature type="transmembrane region" description="Helical" evidence="1">
    <location>
        <begin position="146"/>
        <end position="167"/>
    </location>
</feature>
<organism evidence="2 3">
    <name type="scientific">Halobaculum saliterrae</name>
    <dbReference type="NCBI Taxonomy" id="2073113"/>
    <lineage>
        <taxon>Archaea</taxon>
        <taxon>Methanobacteriati</taxon>
        <taxon>Methanobacteriota</taxon>
        <taxon>Stenosarchaea group</taxon>
        <taxon>Halobacteria</taxon>
        <taxon>Halobacteriales</taxon>
        <taxon>Haloferacaceae</taxon>
        <taxon>Halobaculum</taxon>
    </lineage>
</organism>
<keyword evidence="1" id="KW-0812">Transmembrane</keyword>
<keyword evidence="3" id="KW-1185">Reference proteome</keyword>
<dbReference type="AlphaFoldDB" id="A0A6B0SQE1"/>
<evidence type="ECO:0000313" key="2">
    <source>
        <dbReference type="EMBL" id="MXR39806.1"/>
    </source>
</evidence>
<name>A0A6B0SQE1_9EURY</name>
<proteinExistence type="predicted"/>
<sequence>MKRSVGLLAALLVAVAALVGATGGVAAADVELTNETVAVDGDTRSVYADLNATENVSGSANFTVEFVGIDSEGNETGTLDTRNATVDSGNTSLVEYTDVNASAYSEVKVKVHVDNETAATENVSAEIGTIEMVAGSGGGSGLSSSLGSLGTGGLVAIVLVGAVLLMGRGDE</sequence>
<evidence type="ECO:0000256" key="1">
    <source>
        <dbReference type="SAM" id="Phobius"/>
    </source>
</evidence>
<keyword evidence="1" id="KW-0472">Membrane</keyword>
<comment type="caution">
    <text evidence="2">The sequence shown here is derived from an EMBL/GenBank/DDBJ whole genome shotgun (WGS) entry which is preliminary data.</text>
</comment>
<dbReference type="Proteomes" id="UP000437065">
    <property type="component" value="Unassembled WGS sequence"/>
</dbReference>
<keyword evidence="1" id="KW-1133">Transmembrane helix</keyword>